<dbReference type="EMBL" id="CAJNOB010000041">
    <property type="protein sequence ID" value="CAF0702045.1"/>
    <property type="molecule type" value="Genomic_DNA"/>
</dbReference>
<evidence type="ECO:0000313" key="3">
    <source>
        <dbReference type="EMBL" id="CAF0702045.1"/>
    </source>
</evidence>
<feature type="region of interest" description="Disordered" evidence="1">
    <location>
        <begin position="1"/>
        <end position="21"/>
    </location>
</feature>
<keyword evidence="2" id="KW-0472">Membrane</keyword>
<reference evidence="3" key="1">
    <citation type="submission" date="2021-02" db="EMBL/GenBank/DDBJ databases">
        <authorList>
            <person name="Cremers G."/>
            <person name="Picone N."/>
        </authorList>
    </citation>
    <scope>NUCLEOTIDE SEQUENCE</scope>
    <source>
        <strain evidence="3">PQ17</strain>
    </source>
</reference>
<feature type="compositionally biased region" description="Basic and acidic residues" evidence="1">
    <location>
        <begin position="10"/>
        <end position="19"/>
    </location>
</feature>
<accession>A0A8J2FT60</accession>
<dbReference type="AlphaFoldDB" id="A0A8J2FT60"/>
<evidence type="ECO:0000313" key="4">
    <source>
        <dbReference type="Proteomes" id="UP000663859"/>
    </source>
</evidence>
<sequence>MKGQNPFRGFESHRLRDQANKSLGKRGTWEAFEAAGGKRQIQYGTLFHELGYLVSLVFCAVWGLSYHLAMSPAG</sequence>
<feature type="transmembrane region" description="Helical" evidence="2">
    <location>
        <begin position="50"/>
        <end position="69"/>
    </location>
</feature>
<protein>
    <submittedName>
        <fullName evidence="3">Uncharacterized protein</fullName>
    </submittedName>
</protein>
<keyword evidence="2" id="KW-0812">Transmembrane</keyword>
<dbReference type="Proteomes" id="UP000663859">
    <property type="component" value="Unassembled WGS sequence"/>
</dbReference>
<gene>
    <name evidence="3" type="ORF">MPNT_460008</name>
</gene>
<keyword evidence="4" id="KW-1185">Reference proteome</keyword>
<proteinExistence type="predicted"/>
<evidence type="ECO:0000256" key="2">
    <source>
        <dbReference type="SAM" id="Phobius"/>
    </source>
</evidence>
<organism evidence="3 4">
    <name type="scientific">Candidatus Methylacidithermus pantelleriae</name>
    <dbReference type="NCBI Taxonomy" id="2744239"/>
    <lineage>
        <taxon>Bacteria</taxon>
        <taxon>Pseudomonadati</taxon>
        <taxon>Verrucomicrobiota</taxon>
        <taxon>Methylacidiphilae</taxon>
        <taxon>Methylacidiphilales</taxon>
        <taxon>Methylacidiphilaceae</taxon>
        <taxon>Candidatus Methylacidithermus</taxon>
    </lineage>
</organism>
<keyword evidence="2" id="KW-1133">Transmembrane helix</keyword>
<name>A0A8J2FT60_9BACT</name>
<comment type="caution">
    <text evidence="3">The sequence shown here is derived from an EMBL/GenBank/DDBJ whole genome shotgun (WGS) entry which is preliminary data.</text>
</comment>
<evidence type="ECO:0000256" key="1">
    <source>
        <dbReference type="SAM" id="MobiDB-lite"/>
    </source>
</evidence>